<keyword evidence="1" id="KW-0472">Membrane</keyword>
<proteinExistence type="predicted"/>
<feature type="domain" description="Protein FecR C-terminal" evidence="3">
    <location>
        <begin position="307"/>
        <end position="374"/>
    </location>
</feature>
<feature type="transmembrane region" description="Helical" evidence="1">
    <location>
        <begin position="73"/>
        <end position="91"/>
    </location>
</feature>
<keyword evidence="1" id="KW-1133">Transmembrane helix</keyword>
<sequence length="378" mass="42046">MADKSKILYLLERSLQGKSSEEEERELEKILLGEDNASINSFDNELQKQETEEVLLEKIHYLKNKSKRGGSKFYAIAASLLCFLLAGALYMKYSSSYTPPVNATVEKKENYTDENKGVTLTLGDGSVLNLNESQQGAIGNQANVEIHNQEGTLLYKPSSENGEEKVAFNIVNTNRGTQYHLVLSDGTQVWMNGDSELKFPARFNGEERIVSLSGEAYFEVAKDKKPFKVDVKTTTVKVLGTHFNIKAYKDEASLKTTLLEGSVQLSNSGQEKILKPGQEAICTEGKNGITIKEVDAELAIGWKVGLFTFNDEPLDKVLQQIGRWYDKEIIFASAHNKVLFSGVIPVKENLEKSLGPVAEAANVKFTLKDNKIIVNNKY</sequence>
<evidence type="ECO:0000313" key="4">
    <source>
        <dbReference type="EMBL" id="MFD1629911.1"/>
    </source>
</evidence>
<protein>
    <submittedName>
        <fullName evidence="4">FecR family protein</fullName>
    </submittedName>
</protein>
<dbReference type="Gene3D" id="2.60.120.1440">
    <property type="match status" value="1"/>
</dbReference>
<evidence type="ECO:0000256" key="1">
    <source>
        <dbReference type="SAM" id="Phobius"/>
    </source>
</evidence>
<dbReference type="Proteomes" id="UP001597118">
    <property type="component" value="Unassembled WGS sequence"/>
</dbReference>
<accession>A0ABW4IAX5</accession>
<dbReference type="PIRSF" id="PIRSF018266">
    <property type="entry name" value="FecR"/>
    <property type="match status" value="1"/>
</dbReference>
<dbReference type="RefSeq" id="WP_379662289.1">
    <property type="nucleotide sequence ID" value="NZ_JBHUDG010000012.1"/>
</dbReference>
<organism evidence="4 5">
    <name type="scientific">Pseudopedobacter beijingensis</name>
    <dbReference type="NCBI Taxonomy" id="1207056"/>
    <lineage>
        <taxon>Bacteria</taxon>
        <taxon>Pseudomonadati</taxon>
        <taxon>Bacteroidota</taxon>
        <taxon>Sphingobacteriia</taxon>
        <taxon>Sphingobacteriales</taxon>
        <taxon>Sphingobacteriaceae</taxon>
        <taxon>Pseudopedobacter</taxon>
    </lineage>
</organism>
<dbReference type="InterPro" id="IPR012373">
    <property type="entry name" value="Ferrdict_sens_TM"/>
</dbReference>
<dbReference type="Pfam" id="PF04773">
    <property type="entry name" value="FecR"/>
    <property type="match status" value="1"/>
</dbReference>
<dbReference type="InterPro" id="IPR032508">
    <property type="entry name" value="FecR_C"/>
</dbReference>
<feature type="domain" description="FecR protein" evidence="2">
    <location>
        <begin position="171"/>
        <end position="264"/>
    </location>
</feature>
<reference evidence="5" key="1">
    <citation type="journal article" date="2019" name="Int. J. Syst. Evol. Microbiol.">
        <title>The Global Catalogue of Microorganisms (GCM) 10K type strain sequencing project: providing services to taxonomists for standard genome sequencing and annotation.</title>
        <authorList>
            <consortium name="The Broad Institute Genomics Platform"/>
            <consortium name="The Broad Institute Genome Sequencing Center for Infectious Disease"/>
            <person name="Wu L."/>
            <person name="Ma J."/>
        </authorList>
    </citation>
    <scope>NUCLEOTIDE SEQUENCE [LARGE SCALE GENOMIC DNA]</scope>
    <source>
        <strain evidence="5">CCUG 53762</strain>
    </source>
</reference>
<dbReference type="PANTHER" id="PTHR30273:SF2">
    <property type="entry name" value="PROTEIN FECR"/>
    <property type="match status" value="1"/>
</dbReference>
<dbReference type="InterPro" id="IPR006860">
    <property type="entry name" value="FecR"/>
</dbReference>
<keyword evidence="5" id="KW-1185">Reference proteome</keyword>
<evidence type="ECO:0000259" key="3">
    <source>
        <dbReference type="Pfam" id="PF16344"/>
    </source>
</evidence>
<name>A0ABW4IAX5_9SPHI</name>
<evidence type="ECO:0000259" key="2">
    <source>
        <dbReference type="Pfam" id="PF04773"/>
    </source>
</evidence>
<gene>
    <name evidence="4" type="ORF">ACFSAH_08485</name>
</gene>
<comment type="caution">
    <text evidence="4">The sequence shown here is derived from an EMBL/GenBank/DDBJ whole genome shotgun (WGS) entry which is preliminary data.</text>
</comment>
<dbReference type="Pfam" id="PF16344">
    <property type="entry name" value="FecR_C"/>
    <property type="match status" value="1"/>
</dbReference>
<evidence type="ECO:0000313" key="5">
    <source>
        <dbReference type="Proteomes" id="UP001597118"/>
    </source>
</evidence>
<dbReference type="Gene3D" id="3.55.50.30">
    <property type="match status" value="1"/>
</dbReference>
<dbReference type="EMBL" id="JBHUDG010000012">
    <property type="protein sequence ID" value="MFD1629911.1"/>
    <property type="molecule type" value="Genomic_DNA"/>
</dbReference>
<keyword evidence="1" id="KW-0812">Transmembrane</keyword>
<dbReference type="PANTHER" id="PTHR30273">
    <property type="entry name" value="PERIPLASMIC SIGNAL SENSOR AND SIGMA FACTOR ACTIVATOR FECR-RELATED"/>
    <property type="match status" value="1"/>
</dbReference>